<dbReference type="AlphaFoldDB" id="A0A4R8W8I6"/>
<name>A0A4R8W8I6_9MICO</name>
<feature type="region of interest" description="Disordered" evidence="1">
    <location>
        <begin position="103"/>
        <end position="133"/>
    </location>
</feature>
<evidence type="ECO:0000256" key="2">
    <source>
        <dbReference type="SAM" id="SignalP"/>
    </source>
</evidence>
<feature type="compositionally biased region" description="Polar residues" evidence="1">
    <location>
        <begin position="109"/>
        <end position="118"/>
    </location>
</feature>
<protein>
    <recommendedName>
        <fullName evidence="5">ATP-binding protein</fullName>
    </recommendedName>
</protein>
<evidence type="ECO:0000313" key="3">
    <source>
        <dbReference type="EMBL" id="TFC03773.1"/>
    </source>
</evidence>
<dbReference type="RefSeq" id="WP_134508828.1">
    <property type="nucleotide sequence ID" value="NZ_SOFM01000026.1"/>
</dbReference>
<evidence type="ECO:0000256" key="1">
    <source>
        <dbReference type="SAM" id="MobiDB-lite"/>
    </source>
</evidence>
<keyword evidence="2" id="KW-0732">Signal</keyword>
<dbReference type="Proteomes" id="UP000297643">
    <property type="component" value="Unassembled WGS sequence"/>
</dbReference>
<organism evidence="3 4">
    <name type="scientific">Cryobacterium mannosilyticum</name>
    <dbReference type="NCBI Taxonomy" id="1259190"/>
    <lineage>
        <taxon>Bacteria</taxon>
        <taxon>Bacillati</taxon>
        <taxon>Actinomycetota</taxon>
        <taxon>Actinomycetes</taxon>
        <taxon>Micrococcales</taxon>
        <taxon>Microbacteriaceae</taxon>
        <taxon>Cryobacterium</taxon>
    </lineage>
</organism>
<comment type="caution">
    <text evidence="3">The sequence shown here is derived from an EMBL/GenBank/DDBJ whole genome shotgun (WGS) entry which is preliminary data.</text>
</comment>
<proteinExistence type="predicted"/>
<feature type="signal peptide" evidence="2">
    <location>
        <begin position="1"/>
        <end position="31"/>
    </location>
</feature>
<evidence type="ECO:0000313" key="4">
    <source>
        <dbReference type="Proteomes" id="UP000297643"/>
    </source>
</evidence>
<keyword evidence="4" id="KW-1185">Reference proteome</keyword>
<reference evidence="3 4" key="1">
    <citation type="submission" date="2019-03" db="EMBL/GenBank/DDBJ databases">
        <title>Genomics of glacier-inhabiting Cryobacterium strains.</title>
        <authorList>
            <person name="Liu Q."/>
            <person name="Xin Y.-H."/>
        </authorList>
    </citation>
    <scope>NUCLEOTIDE SEQUENCE [LARGE SCALE GENOMIC DNA]</scope>
    <source>
        <strain evidence="3 4">RHLT2-21</strain>
    </source>
</reference>
<sequence>MNTITKRLSAFGIAGIASAIIVGGLAAPAQASEQGSPRLTGTDGSSAAQTVDFGLLTDALTGNQATGTGVAGNDASLLGGGVLKAPLVSGPVVDRSLTGDVGDVASGNEVGNGTSIGNGNDVPVASGNDTSVTAPVEAPVTAPVGSGNDVTGGNVGDIGSSVNDVVDGSLGGLDLGAVLGR</sequence>
<gene>
    <name evidence="3" type="ORF">E3O32_09280</name>
</gene>
<feature type="chain" id="PRO_5020983787" description="ATP-binding protein" evidence="2">
    <location>
        <begin position="32"/>
        <end position="181"/>
    </location>
</feature>
<accession>A0A4R8W8I6</accession>
<dbReference type="EMBL" id="SOFM01000026">
    <property type="protein sequence ID" value="TFC03773.1"/>
    <property type="molecule type" value="Genomic_DNA"/>
</dbReference>
<evidence type="ECO:0008006" key="5">
    <source>
        <dbReference type="Google" id="ProtNLM"/>
    </source>
</evidence>